<reference evidence="2 3" key="1">
    <citation type="submission" date="2011-02" db="EMBL/GenBank/DDBJ databases">
        <title>The Genome Sequence of Sphaeroforma arctica JP610.</title>
        <authorList>
            <consortium name="The Broad Institute Genome Sequencing Platform"/>
            <person name="Russ C."/>
            <person name="Cuomo C."/>
            <person name="Young S.K."/>
            <person name="Zeng Q."/>
            <person name="Gargeya S."/>
            <person name="Alvarado L."/>
            <person name="Berlin A."/>
            <person name="Chapman S.B."/>
            <person name="Chen Z."/>
            <person name="Freedman E."/>
            <person name="Gellesch M."/>
            <person name="Goldberg J."/>
            <person name="Griggs A."/>
            <person name="Gujja S."/>
            <person name="Heilman E."/>
            <person name="Heiman D."/>
            <person name="Howarth C."/>
            <person name="Mehta T."/>
            <person name="Neiman D."/>
            <person name="Pearson M."/>
            <person name="Roberts A."/>
            <person name="Saif S."/>
            <person name="Shea T."/>
            <person name="Shenoy N."/>
            <person name="Sisk P."/>
            <person name="Stolte C."/>
            <person name="Sykes S."/>
            <person name="White J."/>
            <person name="Yandava C."/>
            <person name="Burger G."/>
            <person name="Gray M.W."/>
            <person name="Holland P.W.H."/>
            <person name="King N."/>
            <person name="Lang F.B.F."/>
            <person name="Roger A.J."/>
            <person name="Ruiz-Trillo I."/>
            <person name="Haas B."/>
            <person name="Nusbaum C."/>
            <person name="Birren B."/>
        </authorList>
    </citation>
    <scope>NUCLEOTIDE SEQUENCE [LARGE SCALE GENOMIC DNA]</scope>
    <source>
        <strain evidence="2 3">JP610</strain>
    </source>
</reference>
<name>A0A0L0F0E6_9EUKA</name>
<dbReference type="Pfam" id="PF03178">
    <property type="entry name" value="CPSF_A"/>
    <property type="match status" value="1"/>
</dbReference>
<protein>
    <recommendedName>
        <fullName evidence="1">RSE1/DDB1/CPSF1 C-terminal domain-containing protein</fullName>
    </recommendedName>
</protein>
<dbReference type="AlphaFoldDB" id="A0A0L0F0E6"/>
<dbReference type="GO" id="GO:0003676">
    <property type="term" value="F:nucleic acid binding"/>
    <property type="evidence" value="ECO:0007669"/>
    <property type="project" value="InterPro"/>
</dbReference>
<dbReference type="GeneID" id="25917792"/>
<organism evidence="2 3">
    <name type="scientific">Sphaeroforma arctica JP610</name>
    <dbReference type="NCBI Taxonomy" id="667725"/>
    <lineage>
        <taxon>Eukaryota</taxon>
        <taxon>Ichthyosporea</taxon>
        <taxon>Ichthyophonida</taxon>
        <taxon>Sphaeroforma</taxon>
    </lineage>
</organism>
<proteinExistence type="predicted"/>
<dbReference type="InterPro" id="IPR004871">
    <property type="entry name" value="RSE1/DDB1/CPSF1_C"/>
</dbReference>
<dbReference type="Gene3D" id="2.130.10.10">
    <property type="entry name" value="YVTN repeat-like/Quinoprotein amine dehydrogenase"/>
    <property type="match status" value="1"/>
</dbReference>
<dbReference type="Proteomes" id="UP000054560">
    <property type="component" value="Unassembled WGS sequence"/>
</dbReference>
<keyword evidence="3" id="KW-1185">Reference proteome</keyword>
<feature type="domain" description="RSE1/DDB1/CPSF1 C-terminal" evidence="1">
    <location>
        <begin position="27"/>
        <end position="104"/>
    </location>
</feature>
<dbReference type="RefSeq" id="XP_014144089.1">
    <property type="nucleotide sequence ID" value="XM_014288614.1"/>
</dbReference>
<dbReference type="OrthoDB" id="6109at2759"/>
<evidence type="ECO:0000313" key="3">
    <source>
        <dbReference type="Proteomes" id="UP000054560"/>
    </source>
</evidence>
<accession>A0A0L0F0E6</accession>
<dbReference type="GO" id="GO:0005634">
    <property type="term" value="C:nucleus"/>
    <property type="evidence" value="ECO:0007669"/>
    <property type="project" value="InterPro"/>
</dbReference>
<evidence type="ECO:0000313" key="2">
    <source>
        <dbReference type="EMBL" id="KNC70187.1"/>
    </source>
</evidence>
<dbReference type="InterPro" id="IPR015943">
    <property type="entry name" value="WD40/YVTN_repeat-like_dom_sf"/>
</dbReference>
<dbReference type="InterPro" id="IPR050358">
    <property type="entry name" value="RSE1/DDB1/CFT1"/>
</dbReference>
<sequence>MCCYKPLPRPSLWYILIHATLTPSNPQLYTVKLSVARSFVLAADMFNSVSLLRYQEEEKTFSLITRDFSKIPLFTSAYVVDDTTLAAMVTDMDGNVQVFGYAPDGRCS</sequence>
<dbReference type="PANTHER" id="PTHR10644">
    <property type="entry name" value="DNA REPAIR/RNA PROCESSING CPSF FAMILY"/>
    <property type="match status" value="1"/>
</dbReference>
<dbReference type="EMBL" id="KQ251873">
    <property type="protein sequence ID" value="KNC70187.1"/>
    <property type="molecule type" value="Genomic_DNA"/>
</dbReference>
<dbReference type="eggNOG" id="KOG1896">
    <property type="taxonomic scope" value="Eukaryota"/>
</dbReference>
<dbReference type="STRING" id="667725.A0A0L0F0E6"/>
<gene>
    <name evidence="2" type="ORF">SARC_17288</name>
</gene>
<evidence type="ECO:0000259" key="1">
    <source>
        <dbReference type="Pfam" id="PF03178"/>
    </source>
</evidence>